<evidence type="ECO:0000313" key="2">
    <source>
        <dbReference type="Proteomes" id="UP000688137"/>
    </source>
</evidence>
<organism evidence="1 2">
    <name type="scientific">Paramecium primaurelia</name>
    <dbReference type="NCBI Taxonomy" id="5886"/>
    <lineage>
        <taxon>Eukaryota</taxon>
        <taxon>Sar</taxon>
        <taxon>Alveolata</taxon>
        <taxon>Ciliophora</taxon>
        <taxon>Intramacronucleata</taxon>
        <taxon>Oligohymenophorea</taxon>
        <taxon>Peniculida</taxon>
        <taxon>Parameciidae</taxon>
        <taxon>Paramecium</taxon>
    </lineage>
</organism>
<protein>
    <submittedName>
        <fullName evidence="1">Uncharacterized protein</fullName>
    </submittedName>
</protein>
<dbReference type="AlphaFoldDB" id="A0A8S1KKM1"/>
<dbReference type="EMBL" id="CAJJDM010000022">
    <property type="protein sequence ID" value="CAD8056030.1"/>
    <property type="molecule type" value="Genomic_DNA"/>
</dbReference>
<reference evidence="1" key="1">
    <citation type="submission" date="2021-01" db="EMBL/GenBank/DDBJ databases">
        <authorList>
            <consortium name="Genoscope - CEA"/>
            <person name="William W."/>
        </authorList>
    </citation>
    <scope>NUCLEOTIDE SEQUENCE</scope>
</reference>
<gene>
    <name evidence="1" type="ORF">PPRIM_AZ9-3.1.T0240106</name>
</gene>
<name>A0A8S1KKM1_PARPR</name>
<dbReference type="Proteomes" id="UP000688137">
    <property type="component" value="Unassembled WGS sequence"/>
</dbReference>
<proteinExistence type="predicted"/>
<accession>A0A8S1KKM1</accession>
<sequence length="145" mass="17061">MNQNEEFLENELHSFTFTKKSSSQKKERIPQQTPIIQTQPQIVQSQVKNVKKKKNNVKDLNSIQEANFKYIWNFLKSRQESELIGVIDIAKAAQSVMKKPIEEELILEMLNIYNDSLYQDENKILNQGIGEEELRQIFIECKLKM</sequence>
<comment type="caution">
    <text evidence="1">The sequence shown here is derived from an EMBL/GenBank/DDBJ whole genome shotgun (WGS) entry which is preliminary data.</text>
</comment>
<dbReference type="OMA" id="EANFKYI"/>
<keyword evidence="2" id="KW-1185">Reference proteome</keyword>
<evidence type="ECO:0000313" key="1">
    <source>
        <dbReference type="EMBL" id="CAD8056030.1"/>
    </source>
</evidence>